<gene>
    <name evidence="1" type="ORF">MPRM_37630</name>
</gene>
<dbReference type="PANTHER" id="PTHR36151">
    <property type="entry name" value="BLR2777 PROTEIN"/>
    <property type="match status" value="1"/>
</dbReference>
<dbReference type="PANTHER" id="PTHR36151:SF3">
    <property type="entry name" value="ER-BOUND OXYGENASE MPAB_MPAB'_RUBBER OXYGENASE CATALYTIC DOMAIN-CONTAINING PROTEIN"/>
    <property type="match status" value="1"/>
</dbReference>
<accession>A0A7I7YYR4</accession>
<evidence type="ECO:0000313" key="1">
    <source>
        <dbReference type="EMBL" id="BBZ46482.1"/>
    </source>
</evidence>
<sequence>MSSTPDRTARAPDAGAQFDAGVREALPMPTDEAGDAIPDCAPRLGPDSLIWKFYGDNRTQFFGFQRTAGVENCIEQLGQGVLDHSVVFSDTLGRAKRTGPPLMKTVYSDEPHVWGRKVRDFHKPIKGTISDGSRYHALNPELFYWAHATFVDQVIYTADTFIRRLSDAEKEQIFNEGKIWYSLYGVSERGQPQTYDDFLAYWEHMLGRFVPHKTVLYGTGYIRKGIPGPRWIPKPLWKVLSAPLNGYTRLVLVGTMPPQMREVCQLPWNPKKEKRFQRFAATMRALNPVINRLPLWAVYTPWAATAWRRAGVDPRTLHNRAA</sequence>
<organism evidence="1 2">
    <name type="scientific">Mycobacterium parmense</name>
    <dbReference type="NCBI Taxonomy" id="185642"/>
    <lineage>
        <taxon>Bacteria</taxon>
        <taxon>Bacillati</taxon>
        <taxon>Actinomycetota</taxon>
        <taxon>Actinomycetes</taxon>
        <taxon>Mycobacteriales</taxon>
        <taxon>Mycobacteriaceae</taxon>
        <taxon>Mycobacterium</taxon>
        <taxon>Mycobacterium simiae complex</taxon>
    </lineage>
</organism>
<proteinExistence type="predicted"/>
<reference evidence="1 2" key="1">
    <citation type="journal article" date="2019" name="Emerg. Microbes Infect.">
        <title>Comprehensive subspecies identification of 175 nontuberculous mycobacteria species based on 7547 genomic profiles.</title>
        <authorList>
            <person name="Matsumoto Y."/>
            <person name="Kinjo T."/>
            <person name="Motooka D."/>
            <person name="Nabeya D."/>
            <person name="Jung N."/>
            <person name="Uechi K."/>
            <person name="Horii T."/>
            <person name="Iida T."/>
            <person name="Fujita J."/>
            <person name="Nakamura S."/>
        </authorList>
    </citation>
    <scope>NUCLEOTIDE SEQUENCE [LARGE SCALE GENOMIC DNA]</scope>
    <source>
        <strain evidence="1 2">JCM 14742</strain>
    </source>
</reference>
<evidence type="ECO:0000313" key="2">
    <source>
        <dbReference type="Proteomes" id="UP000467105"/>
    </source>
</evidence>
<dbReference type="AlphaFoldDB" id="A0A7I7YYR4"/>
<keyword evidence="2" id="KW-1185">Reference proteome</keyword>
<protein>
    <submittedName>
        <fullName evidence="1">Uncharacterized protein</fullName>
    </submittedName>
</protein>
<dbReference type="GO" id="GO:0016491">
    <property type="term" value="F:oxidoreductase activity"/>
    <property type="evidence" value="ECO:0007669"/>
    <property type="project" value="InterPro"/>
</dbReference>
<dbReference type="EMBL" id="AP022614">
    <property type="protein sequence ID" value="BBZ46482.1"/>
    <property type="molecule type" value="Genomic_DNA"/>
</dbReference>
<dbReference type="Proteomes" id="UP000467105">
    <property type="component" value="Chromosome"/>
</dbReference>
<dbReference type="Pfam" id="PF09995">
    <property type="entry name" value="MPAB_Lcp_cat"/>
    <property type="match status" value="1"/>
</dbReference>
<name>A0A7I7YYR4_9MYCO</name>
<dbReference type="InterPro" id="IPR018713">
    <property type="entry name" value="MPAB/Lcp_cat_dom"/>
</dbReference>